<dbReference type="PANTHER" id="PTHR14095:SF0">
    <property type="entry name" value="MIP22305P"/>
    <property type="match status" value="1"/>
</dbReference>
<feature type="coiled-coil region" evidence="1">
    <location>
        <begin position="262"/>
        <end position="346"/>
    </location>
</feature>
<feature type="compositionally biased region" description="Low complexity" evidence="2">
    <location>
        <begin position="461"/>
        <end position="476"/>
    </location>
</feature>
<evidence type="ECO:0000256" key="2">
    <source>
        <dbReference type="SAM" id="MobiDB-lite"/>
    </source>
</evidence>
<dbReference type="SUPFAM" id="SSF47473">
    <property type="entry name" value="EF-hand"/>
    <property type="match status" value="1"/>
</dbReference>
<dbReference type="GO" id="GO:0019888">
    <property type="term" value="F:protein phosphatase regulator activity"/>
    <property type="evidence" value="ECO:0007669"/>
    <property type="project" value="TreeGrafter"/>
</dbReference>
<keyword evidence="4" id="KW-1185">Reference proteome</keyword>
<feature type="compositionally biased region" description="Low complexity" evidence="2">
    <location>
        <begin position="126"/>
        <end position="139"/>
    </location>
</feature>
<feature type="region of interest" description="Disordered" evidence="2">
    <location>
        <begin position="595"/>
        <end position="665"/>
    </location>
</feature>
<gene>
    <name evidence="3" type="ORF">Agub_g237</name>
</gene>
<feature type="coiled-coil region" evidence="1">
    <location>
        <begin position="689"/>
        <end position="737"/>
    </location>
</feature>
<comment type="caution">
    <text evidence="3">The sequence shown here is derived from an EMBL/GenBank/DDBJ whole genome shotgun (WGS) entry which is preliminary data.</text>
</comment>
<dbReference type="GO" id="GO:0000159">
    <property type="term" value="C:protein phosphatase type 2A complex"/>
    <property type="evidence" value="ECO:0007669"/>
    <property type="project" value="TreeGrafter"/>
</dbReference>
<evidence type="ECO:0000256" key="1">
    <source>
        <dbReference type="SAM" id="Coils"/>
    </source>
</evidence>
<feature type="compositionally biased region" description="Low complexity" evidence="2">
    <location>
        <begin position="167"/>
        <end position="183"/>
    </location>
</feature>
<dbReference type="Proteomes" id="UP001054857">
    <property type="component" value="Unassembled WGS sequence"/>
</dbReference>
<feature type="compositionally biased region" description="Low complexity" evidence="2">
    <location>
        <begin position="353"/>
        <end position="369"/>
    </location>
</feature>
<organism evidence="3 4">
    <name type="scientific">Astrephomene gubernaculifera</name>
    <dbReference type="NCBI Taxonomy" id="47775"/>
    <lineage>
        <taxon>Eukaryota</taxon>
        <taxon>Viridiplantae</taxon>
        <taxon>Chlorophyta</taxon>
        <taxon>core chlorophytes</taxon>
        <taxon>Chlorophyceae</taxon>
        <taxon>CS clade</taxon>
        <taxon>Chlamydomonadales</taxon>
        <taxon>Astrephomenaceae</taxon>
        <taxon>Astrephomene</taxon>
    </lineage>
</organism>
<reference evidence="3 4" key="1">
    <citation type="journal article" date="2021" name="Sci. Rep.">
        <title>Genome sequencing of the multicellular alga Astrephomene provides insights into convergent evolution of germ-soma differentiation.</title>
        <authorList>
            <person name="Yamashita S."/>
            <person name="Yamamoto K."/>
            <person name="Matsuzaki R."/>
            <person name="Suzuki S."/>
            <person name="Yamaguchi H."/>
            <person name="Hirooka S."/>
            <person name="Minakuchi Y."/>
            <person name="Miyagishima S."/>
            <person name="Kawachi M."/>
            <person name="Toyoda A."/>
            <person name="Nozaki H."/>
        </authorList>
    </citation>
    <scope>NUCLEOTIDE SEQUENCE [LARGE SCALE GENOMIC DNA]</scope>
    <source>
        <strain evidence="3 4">NIES-4017</strain>
    </source>
</reference>
<name>A0AAD3HGG7_9CHLO</name>
<feature type="compositionally biased region" description="Polar residues" evidence="2">
    <location>
        <begin position="629"/>
        <end position="660"/>
    </location>
</feature>
<dbReference type="InterPro" id="IPR011992">
    <property type="entry name" value="EF-hand-dom_pair"/>
</dbReference>
<feature type="compositionally biased region" description="Polar residues" evidence="2">
    <location>
        <begin position="88"/>
        <end position="111"/>
    </location>
</feature>
<feature type="region of interest" description="Disordered" evidence="2">
    <location>
        <begin position="1"/>
        <end position="183"/>
    </location>
</feature>
<accession>A0AAD3HGG7</accession>
<feature type="compositionally biased region" description="Low complexity" evidence="2">
    <location>
        <begin position="63"/>
        <end position="80"/>
    </location>
</feature>
<proteinExistence type="predicted"/>
<keyword evidence="1" id="KW-0175">Coiled coil</keyword>
<dbReference type="PANTHER" id="PTHR14095">
    <property type="entry name" value="PHOSPHATASE 2A REGULATORY SUBUNIT-RELATED"/>
    <property type="match status" value="1"/>
</dbReference>
<evidence type="ECO:0000313" key="3">
    <source>
        <dbReference type="EMBL" id="GFR39753.1"/>
    </source>
</evidence>
<feature type="compositionally biased region" description="Low complexity" evidence="2">
    <location>
        <begin position="611"/>
        <end position="628"/>
    </location>
</feature>
<dbReference type="Gene3D" id="1.10.238.10">
    <property type="entry name" value="EF-hand"/>
    <property type="match status" value="1"/>
</dbReference>
<feature type="region of interest" description="Disordered" evidence="2">
    <location>
        <begin position="353"/>
        <end position="554"/>
    </location>
</feature>
<feature type="compositionally biased region" description="Gly residues" evidence="2">
    <location>
        <begin position="536"/>
        <end position="545"/>
    </location>
</feature>
<protein>
    <submittedName>
        <fullName evidence="3">Uncharacterized protein</fullName>
    </submittedName>
</protein>
<evidence type="ECO:0000313" key="4">
    <source>
        <dbReference type="Proteomes" id="UP001054857"/>
    </source>
</evidence>
<feature type="compositionally biased region" description="Gly residues" evidence="2">
    <location>
        <begin position="230"/>
        <end position="241"/>
    </location>
</feature>
<sequence length="906" mass="91074">MSRSPYNPYLAKSGSSAKQSPLRQSAPVPADGALSGDGGGSWGLTNMLRNSPHLVAPRPPSSEPSSPSLSGASGGASKSPMAFRTRRFNNAGSASDSDLTATISAVNSAGSSGPDHTRRRSGSENPPVAVSSSAATSSPGALQASGSGVTSGGSGAGSSQPVARQLSSGSGASSSGASMRSAGGPTATILAAYSSNHVPLGGSLLDGAVVAGAAGKALRPKSSDTPNTGSAGGAGGAGGGSSKVLRNRLSEDAGGHAAGTPTLSLREKVAILQRNNKALEQQLAEATNEAQQRAAAQQEAHVAAVAALQQRLTALEGQLAAQQRTTAELTQRNGQLAAQLAEARSRAELAALAPPQPPQAAAMAPTTTGSGDGSGSGSGNLASATPPLPPLVHDKSLVDLHQPTAAGSGEDGPPSPRTPLGWDGLAAGSPATSSSSTISSSGGGDRNSSGSNGSVVGGGSAAAAPVASTTTSTITHPTPPPLPPTHPPSSHGQLLHGGGGSAGGGGSFSRRVSDDALPPHPHIVRQPSASGSIPGVSGGSGGGGADARPHTAPHSNYLNLSLSFGGSAGGGSSAGGCCPEEPLPPETTSLLILSHSEPDFSPGSSESRHLGSSPASAWSASAGGAPASTTQTHGSALFSPNTTSVSGGPITSSPSATSIGEVNLAGAGPPPASPVAAAAGLSGAGVALLARQKKLIESLRAQLQQKESAYAFLANEHQELEGQLKEVEASKREYAARYAFMVLDQDLDGHIRVDQVGSFDMFGCYSPAVLEYAFKHWRFASGFKGYLNMEDFVKFVNLSDDRTSRDSQRFWFGVLDLDGDGCVSAEDAKWFYDAVEKDESAFVVGFEDLWHQLLDMTQPSQPRRGFTASDLWRCKLGAGVVGLLLNHNNMLLHRTTAEWGRGDFPL</sequence>
<dbReference type="EMBL" id="BMAR01000001">
    <property type="protein sequence ID" value="GFR39753.1"/>
    <property type="molecule type" value="Genomic_DNA"/>
</dbReference>
<feature type="region of interest" description="Disordered" evidence="2">
    <location>
        <begin position="216"/>
        <end position="261"/>
    </location>
</feature>
<feature type="compositionally biased region" description="Gly residues" evidence="2">
    <location>
        <begin position="495"/>
        <end position="507"/>
    </location>
</feature>
<feature type="compositionally biased region" description="Low complexity" evidence="2">
    <location>
        <begin position="424"/>
        <end position="454"/>
    </location>
</feature>
<dbReference type="AlphaFoldDB" id="A0AAD3HGG7"/>
<feature type="compositionally biased region" description="Pro residues" evidence="2">
    <location>
        <begin position="477"/>
        <end position="487"/>
    </location>
</feature>
<feature type="compositionally biased region" description="Polar residues" evidence="2">
    <location>
        <begin position="13"/>
        <end position="23"/>
    </location>
</feature>